<dbReference type="OMA" id="RIFFICI"/>
<dbReference type="CDD" id="cd06186">
    <property type="entry name" value="NOX_Duox_like_FAD_NADP"/>
    <property type="match status" value="1"/>
</dbReference>
<dbReference type="InterPro" id="IPR013130">
    <property type="entry name" value="Fe3_Rdtase_TM_dom"/>
</dbReference>
<dbReference type="Gene3D" id="2.40.30.10">
    <property type="entry name" value="Translation factors"/>
    <property type="match status" value="1"/>
</dbReference>
<feature type="transmembrane region" description="Helical" evidence="6">
    <location>
        <begin position="29"/>
        <end position="48"/>
    </location>
</feature>
<dbReference type="PANTHER" id="PTHR11972">
    <property type="entry name" value="NADPH OXIDASE"/>
    <property type="match status" value="1"/>
</dbReference>
<feature type="domain" description="FAD-binding FR-type" evidence="7">
    <location>
        <begin position="192"/>
        <end position="332"/>
    </location>
</feature>
<reference evidence="9" key="1">
    <citation type="journal article" date="2019" name="Nat. Commun.">
        <title>Expansion of phycobilisome linker gene families in mesophilic red algae.</title>
        <authorList>
            <person name="Lee J."/>
            <person name="Kim D."/>
            <person name="Bhattacharya D."/>
            <person name="Yoon H.S."/>
        </authorList>
    </citation>
    <scope>NUCLEOTIDE SEQUENCE [LARGE SCALE GENOMIC DNA]</scope>
    <source>
        <strain evidence="9">CCMP 1328</strain>
    </source>
</reference>
<dbReference type="SUPFAM" id="SSF63380">
    <property type="entry name" value="Riboflavin synthase domain-like"/>
    <property type="match status" value="1"/>
</dbReference>
<feature type="transmembrane region" description="Helical" evidence="6">
    <location>
        <begin position="561"/>
        <end position="583"/>
    </location>
</feature>
<evidence type="ECO:0000259" key="7">
    <source>
        <dbReference type="PROSITE" id="PS51384"/>
    </source>
</evidence>
<keyword evidence="4" id="KW-0560">Oxidoreductase</keyword>
<feature type="transmembrane region" description="Helical" evidence="6">
    <location>
        <begin position="179"/>
        <end position="199"/>
    </location>
</feature>
<feature type="transmembrane region" description="Helical" evidence="6">
    <location>
        <begin position="500"/>
        <end position="525"/>
    </location>
</feature>
<feature type="transmembrane region" description="Helical" evidence="6">
    <location>
        <begin position="149"/>
        <end position="167"/>
    </location>
</feature>
<evidence type="ECO:0000256" key="1">
    <source>
        <dbReference type="ARBA" id="ARBA00004141"/>
    </source>
</evidence>
<feature type="transmembrane region" description="Helical" evidence="6">
    <location>
        <begin position="112"/>
        <end position="137"/>
    </location>
</feature>
<evidence type="ECO:0000256" key="4">
    <source>
        <dbReference type="ARBA" id="ARBA00023002"/>
    </source>
</evidence>
<dbReference type="InterPro" id="IPR013112">
    <property type="entry name" value="FAD-bd_8"/>
</dbReference>
<dbReference type="SUPFAM" id="SSF52343">
    <property type="entry name" value="Ferredoxin reductase-like, C-terminal NADP-linked domain"/>
    <property type="match status" value="2"/>
</dbReference>
<comment type="caution">
    <text evidence="8">The sequence shown here is derived from an EMBL/GenBank/DDBJ whole genome shotgun (WGS) entry which is preliminary data.</text>
</comment>
<comment type="subcellular location">
    <subcellularLocation>
        <location evidence="1">Membrane</location>
        <topology evidence="1">Multi-pass membrane protein</topology>
    </subcellularLocation>
</comment>
<dbReference type="InterPro" id="IPR017927">
    <property type="entry name" value="FAD-bd_FR_type"/>
</dbReference>
<dbReference type="OrthoDB" id="167398at2759"/>
<keyword evidence="9" id="KW-1185">Reference proteome</keyword>
<feature type="transmembrane region" description="Helical" evidence="6">
    <location>
        <begin position="459"/>
        <end position="480"/>
    </location>
</feature>
<keyword evidence="5 6" id="KW-0472">Membrane</keyword>
<evidence type="ECO:0000256" key="5">
    <source>
        <dbReference type="ARBA" id="ARBA00023136"/>
    </source>
</evidence>
<dbReference type="Gene3D" id="3.40.50.80">
    <property type="entry name" value="Nucleotide-binding domain of ferredoxin-NADP reductase (FNR) module"/>
    <property type="match status" value="2"/>
</dbReference>
<dbReference type="GO" id="GO:0005886">
    <property type="term" value="C:plasma membrane"/>
    <property type="evidence" value="ECO:0007669"/>
    <property type="project" value="TreeGrafter"/>
</dbReference>
<evidence type="ECO:0000256" key="3">
    <source>
        <dbReference type="ARBA" id="ARBA00022989"/>
    </source>
</evidence>
<feature type="transmembrane region" description="Helical" evidence="6">
    <location>
        <begin position="205"/>
        <end position="224"/>
    </location>
</feature>
<dbReference type="Pfam" id="PF08030">
    <property type="entry name" value="NAD_binding_6"/>
    <property type="match status" value="1"/>
</dbReference>
<proteinExistence type="predicted"/>
<evidence type="ECO:0000313" key="8">
    <source>
        <dbReference type="EMBL" id="KAA8497093.1"/>
    </source>
</evidence>
<dbReference type="InterPro" id="IPR050369">
    <property type="entry name" value="RBOH/FRE"/>
</dbReference>
<organism evidence="8 9">
    <name type="scientific">Porphyridium purpureum</name>
    <name type="common">Red alga</name>
    <name type="synonym">Porphyridium cruentum</name>
    <dbReference type="NCBI Taxonomy" id="35688"/>
    <lineage>
        <taxon>Eukaryota</taxon>
        <taxon>Rhodophyta</taxon>
        <taxon>Bangiophyceae</taxon>
        <taxon>Porphyridiales</taxon>
        <taxon>Porphyridiaceae</taxon>
        <taxon>Porphyridium</taxon>
    </lineage>
</organism>
<dbReference type="Pfam" id="PF01794">
    <property type="entry name" value="Ferric_reduct"/>
    <property type="match status" value="1"/>
</dbReference>
<dbReference type="EMBL" id="VRMN01000002">
    <property type="protein sequence ID" value="KAA8497093.1"/>
    <property type="molecule type" value="Genomic_DNA"/>
</dbReference>
<name>A0A5J4Z2F2_PORPP</name>
<protein>
    <submittedName>
        <fullName evidence="8">Superoxide-generating NADPH oxidase heavy chain subunit A</fullName>
    </submittedName>
</protein>
<sequence length="779" mass="86513">MAGSRPTRRRVLNVFWQAEHMAQERAFELTLLLAYAILNVTLFLLGASDEMDKDYDGAKGVLLPIARGFGASLNLNCALVLLPVLHALWTWVQSTRASFFVRFDRGRSLHALIGLLILIGAIGHGALQLTLYVIYAPWSGGVTGATSEFATGVLMWVTLGLLSVVPLRKVRGHLIKFETFWVVHITGAVFFFATLILHGQHNRRLSTWYFVLPGILLYVLDIAVRLVRKKRNVLPVHMASLRASEAHKFVVVELPMCSAQYRAGQYFKLNIPELGRFQWHPFSPISSPGDDRLVFVIKVCGDWTLALFDLVRLGRTSLFVSVSGPFGSPSALSWQFEHIVFVGGGIGCTPMVSLIRDHVHQLHTTGGRKSIRESCRLLDPPSSDGLGPSSDEADDGTNSISAFHVERCRDGLGRTTASMDVDLESISLSSTATTLSDVPPRPRALSFYVTDMSHVCTGVLAYMLPSWVQLVRVGLLLAMVTLHDVHMYSEGFMPYSTSAIAWLDFALSLVALLVVSVILAASVWLRRFASWLDMDTIILFCTCFTSSVLGLLNQVCVSLKIHGAVQLVVLIPLSIVCTSVHLFRSWRHMLLLGDVGCMKTTERETKTVDFVWVTPEQNQDHWLLRELSDLNLKPLHGLRFWRFVSQAEYSIDDTDVEVFLQAPGTANQPSSPDGSAEEGVEPPVQRVLSGAYLDHMSSFAGRPNWDELFDEIAGRFPAKAQVGVFCCGPPGLGKDVRKACARWRIRSLQSALEHAHENEVAQHIDQIGLRILFRSECFY</sequence>
<keyword evidence="3 6" id="KW-1133">Transmembrane helix</keyword>
<dbReference type="PROSITE" id="PS51384">
    <property type="entry name" value="FAD_FR"/>
    <property type="match status" value="1"/>
</dbReference>
<accession>A0A5J4Z2F2</accession>
<feature type="transmembrane region" description="Helical" evidence="6">
    <location>
        <begin position="537"/>
        <end position="555"/>
    </location>
</feature>
<feature type="transmembrane region" description="Helical" evidence="6">
    <location>
        <begin position="68"/>
        <end position="92"/>
    </location>
</feature>
<dbReference type="InterPro" id="IPR017938">
    <property type="entry name" value="Riboflavin_synthase-like_b-brl"/>
</dbReference>
<dbReference type="AlphaFoldDB" id="A0A5J4Z2F2"/>
<evidence type="ECO:0000313" key="9">
    <source>
        <dbReference type="Proteomes" id="UP000324585"/>
    </source>
</evidence>
<gene>
    <name evidence="8" type="ORF">FVE85_0822</name>
</gene>
<evidence type="ECO:0000256" key="2">
    <source>
        <dbReference type="ARBA" id="ARBA00022692"/>
    </source>
</evidence>
<dbReference type="Pfam" id="PF08022">
    <property type="entry name" value="FAD_binding_8"/>
    <property type="match status" value="1"/>
</dbReference>
<evidence type="ECO:0000256" key="6">
    <source>
        <dbReference type="SAM" id="Phobius"/>
    </source>
</evidence>
<dbReference type="PANTHER" id="PTHR11972:SF153">
    <property type="entry name" value="SUPEROXIDE-GENERATING NADPH OXIDASE HEAVY CHAIN SUBUNIT A"/>
    <property type="match status" value="1"/>
</dbReference>
<dbReference type="InterPro" id="IPR039261">
    <property type="entry name" value="FNR_nucleotide-bd"/>
</dbReference>
<dbReference type="Proteomes" id="UP000324585">
    <property type="component" value="Unassembled WGS sequence"/>
</dbReference>
<keyword evidence="2 6" id="KW-0812">Transmembrane</keyword>
<dbReference type="InterPro" id="IPR013121">
    <property type="entry name" value="Fe_red_NAD-bd_6"/>
</dbReference>
<dbReference type="GO" id="GO:0016491">
    <property type="term" value="F:oxidoreductase activity"/>
    <property type="evidence" value="ECO:0007669"/>
    <property type="project" value="UniProtKB-KW"/>
</dbReference>